<gene>
    <name evidence="1" type="ORF">ETP66_09395</name>
</gene>
<dbReference type="AlphaFoldDB" id="A0A4Q9AZ50"/>
<evidence type="ECO:0000313" key="2">
    <source>
        <dbReference type="Proteomes" id="UP000292858"/>
    </source>
</evidence>
<dbReference type="Proteomes" id="UP000292858">
    <property type="component" value="Unassembled WGS sequence"/>
</dbReference>
<comment type="caution">
    <text evidence="1">The sequence shown here is derived from an EMBL/GenBank/DDBJ whole genome shotgun (WGS) entry which is preliminary data.</text>
</comment>
<reference evidence="1 2" key="1">
    <citation type="submission" date="2019-02" db="EMBL/GenBank/DDBJ databases">
        <title>Thermus sp. a novel from hot spring.</title>
        <authorList>
            <person name="Zhao Z."/>
        </authorList>
    </citation>
    <scope>NUCLEOTIDE SEQUENCE [LARGE SCALE GENOMIC DNA]</scope>
    <source>
        <strain evidence="1 2">CFH 72773T</strain>
    </source>
</reference>
<dbReference type="EMBL" id="SIJL01000012">
    <property type="protein sequence ID" value="TBH17440.1"/>
    <property type="molecule type" value="Genomic_DNA"/>
</dbReference>
<dbReference type="RefSeq" id="WP_130842376.1">
    <property type="nucleotide sequence ID" value="NZ_SIJL01000012.1"/>
</dbReference>
<evidence type="ECO:0000313" key="1">
    <source>
        <dbReference type="EMBL" id="TBH17440.1"/>
    </source>
</evidence>
<keyword evidence="2" id="KW-1185">Reference proteome</keyword>
<sequence>MPRPGLRKEVRRERLREVREVLLEELDRAAEEFRTLWRRAKASPEDEELLGELQVLVSVLAVKAKALEELLEEEALLTS</sequence>
<proteinExistence type="predicted"/>
<name>A0A4Q9AZ50_9DEIN</name>
<accession>A0A4Q9AZ50</accession>
<organism evidence="1 2">
    <name type="scientific">Thermus thermamylovorans</name>
    <dbReference type="NCBI Taxonomy" id="2509362"/>
    <lineage>
        <taxon>Bacteria</taxon>
        <taxon>Thermotogati</taxon>
        <taxon>Deinococcota</taxon>
        <taxon>Deinococci</taxon>
        <taxon>Thermales</taxon>
        <taxon>Thermaceae</taxon>
        <taxon>Thermus</taxon>
    </lineage>
</organism>
<protein>
    <submittedName>
        <fullName evidence="1">Uncharacterized protein</fullName>
    </submittedName>
</protein>